<reference evidence="7 8" key="1">
    <citation type="submission" date="2024-01" db="EMBL/GenBank/DDBJ databases">
        <title>The complete chloroplast genome sequence of Lithospermum erythrorhizon: insights into the phylogenetic relationship among Boraginaceae species and the maternal lineages of purple gromwells.</title>
        <authorList>
            <person name="Okada T."/>
            <person name="Watanabe K."/>
        </authorList>
    </citation>
    <scope>NUCLEOTIDE SEQUENCE [LARGE SCALE GENOMIC DNA]</scope>
</reference>
<comment type="caution">
    <text evidence="7">The sequence shown here is derived from an EMBL/GenBank/DDBJ whole genome shotgun (WGS) entry which is preliminary data.</text>
</comment>
<evidence type="ECO:0000313" key="8">
    <source>
        <dbReference type="Proteomes" id="UP001454036"/>
    </source>
</evidence>
<gene>
    <name evidence="7" type="ORF">LIER_04884</name>
</gene>
<evidence type="ECO:0000256" key="1">
    <source>
        <dbReference type="ARBA" id="ARBA00000441"/>
    </source>
</evidence>
<comment type="pathway">
    <text evidence="2">Carbohydrate degradation; glycolysis; D-glyceraldehyde 3-phosphate and glycerone phosphate from D-glucose: step 4/4.</text>
</comment>
<comment type="similarity">
    <text evidence="3">Belongs to the class I fructose-bisphosphate aldolase family.</text>
</comment>
<keyword evidence="6" id="KW-0456">Lyase</keyword>
<dbReference type="Proteomes" id="UP001454036">
    <property type="component" value="Unassembled WGS sequence"/>
</dbReference>
<name>A0AAV3P310_LITER</name>
<evidence type="ECO:0000256" key="5">
    <source>
        <dbReference type="ARBA" id="ARBA00023152"/>
    </source>
</evidence>
<evidence type="ECO:0000256" key="4">
    <source>
        <dbReference type="ARBA" id="ARBA00013068"/>
    </source>
</evidence>
<keyword evidence="5" id="KW-0324">Glycolysis</keyword>
<dbReference type="Pfam" id="PF00274">
    <property type="entry name" value="Glycolytic"/>
    <property type="match status" value="1"/>
</dbReference>
<dbReference type="EMBL" id="BAABME010000646">
    <property type="protein sequence ID" value="GAA0144438.1"/>
    <property type="molecule type" value="Genomic_DNA"/>
</dbReference>
<protein>
    <recommendedName>
        <fullName evidence="4">fructose-bisphosphate aldolase</fullName>
        <ecNumber evidence="4">4.1.2.13</ecNumber>
    </recommendedName>
</protein>
<dbReference type="InterPro" id="IPR000741">
    <property type="entry name" value="FBA_I"/>
</dbReference>
<dbReference type="GO" id="GO:0004332">
    <property type="term" value="F:fructose-bisphosphate aldolase activity"/>
    <property type="evidence" value="ECO:0007669"/>
    <property type="project" value="UniProtKB-EC"/>
</dbReference>
<keyword evidence="8" id="KW-1185">Reference proteome</keyword>
<evidence type="ECO:0000256" key="6">
    <source>
        <dbReference type="ARBA" id="ARBA00023239"/>
    </source>
</evidence>
<comment type="catalytic activity">
    <reaction evidence="1">
        <text>beta-D-fructose 1,6-bisphosphate = D-glyceraldehyde 3-phosphate + dihydroxyacetone phosphate</text>
        <dbReference type="Rhea" id="RHEA:14729"/>
        <dbReference type="ChEBI" id="CHEBI:32966"/>
        <dbReference type="ChEBI" id="CHEBI:57642"/>
        <dbReference type="ChEBI" id="CHEBI:59776"/>
        <dbReference type="EC" id="4.1.2.13"/>
    </reaction>
</comment>
<sequence length="185" mass="20118">MMSLKEPNLQLLNAKYIATPGKEILAGDGSTGTIRKRLSSINVENIELNHQALRELLFTSPNTLPYLSGVILFEETLYLKTSDGKPFVYVLPENGPSIMVDKGTVELAGTNGEIKKPRELPWVTGVVLGVLATSFGITGNEQDDAVKPWTLTFSFGQQKATLGKYTGGISDALASESLYVKGYKY</sequence>
<dbReference type="EC" id="4.1.2.13" evidence="4"/>
<accession>A0AAV3P310</accession>
<dbReference type="InterPro" id="IPR013785">
    <property type="entry name" value="Aldolase_TIM"/>
</dbReference>
<dbReference type="AlphaFoldDB" id="A0AAV3P310"/>
<proteinExistence type="inferred from homology"/>
<evidence type="ECO:0000313" key="7">
    <source>
        <dbReference type="EMBL" id="GAA0144438.1"/>
    </source>
</evidence>
<dbReference type="GO" id="GO:0006096">
    <property type="term" value="P:glycolytic process"/>
    <property type="evidence" value="ECO:0007669"/>
    <property type="project" value="UniProtKB-KW"/>
</dbReference>
<dbReference type="SUPFAM" id="SSF51569">
    <property type="entry name" value="Aldolase"/>
    <property type="match status" value="1"/>
</dbReference>
<dbReference type="Gene3D" id="3.20.20.70">
    <property type="entry name" value="Aldolase class I"/>
    <property type="match status" value="1"/>
</dbReference>
<evidence type="ECO:0000256" key="3">
    <source>
        <dbReference type="ARBA" id="ARBA00010387"/>
    </source>
</evidence>
<organism evidence="7 8">
    <name type="scientific">Lithospermum erythrorhizon</name>
    <name type="common">Purple gromwell</name>
    <name type="synonym">Lithospermum officinale var. erythrorhizon</name>
    <dbReference type="NCBI Taxonomy" id="34254"/>
    <lineage>
        <taxon>Eukaryota</taxon>
        <taxon>Viridiplantae</taxon>
        <taxon>Streptophyta</taxon>
        <taxon>Embryophyta</taxon>
        <taxon>Tracheophyta</taxon>
        <taxon>Spermatophyta</taxon>
        <taxon>Magnoliopsida</taxon>
        <taxon>eudicotyledons</taxon>
        <taxon>Gunneridae</taxon>
        <taxon>Pentapetalae</taxon>
        <taxon>asterids</taxon>
        <taxon>lamiids</taxon>
        <taxon>Boraginales</taxon>
        <taxon>Boraginaceae</taxon>
        <taxon>Boraginoideae</taxon>
        <taxon>Lithospermeae</taxon>
        <taxon>Lithospermum</taxon>
    </lineage>
</organism>
<dbReference type="PANTHER" id="PTHR11627">
    <property type="entry name" value="FRUCTOSE-BISPHOSPHATE ALDOLASE"/>
    <property type="match status" value="1"/>
</dbReference>
<evidence type="ECO:0000256" key="2">
    <source>
        <dbReference type="ARBA" id="ARBA00004714"/>
    </source>
</evidence>